<dbReference type="AlphaFoldDB" id="A0A0E9VS90"/>
<name>A0A0E9VS90_ANGAN</name>
<dbReference type="EMBL" id="GBXM01027636">
    <property type="protein sequence ID" value="JAH80941.1"/>
    <property type="molecule type" value="Transcribed_RNA"/>
</dbReference>
<organism evidence="1">
    <name type="scientific">Anguilla anguilla</name>
    <name type="common">European freshwater eel</name>
    <name type="synonym">Muraena anguilla</name>
    <dbReference type="NCBI Taxonomy" id="7936"/>
    <lineage>
        <taxon>Eukaryota</taxon>
        <taxon>Metazoa</taxon>
        <taxon>Chordata</taxon>
        <taxon>Craniata</taxon>
        <taxon>Vertebrata</taxon>
        <taxon>Euteleostomi</taxon>
        <taxon>Actinopterygii</taxon>
        <taxon>Neopterygii</taxon>
        <taxon>Teleostei</taxon>
        <taxon>Anguilliformes</taxon>
        <taxon>Anguillidae</taxon>
        <taxon>Anguilla</taxon>
    </lineage>
</organism>
<evidence type="ECO:0000313" key="1">
    <source>
        <dbReference type="EMBL" id="JAH80941.1"/>
    </source>
</evidence>
<proteinExistence type="predicted"/>
<accession>A0A0E9VS90</accession>
<protein>
    <submittedName>
        <fullName evidence="1">Uncharacterized protein</fullName>
    </submittedName>
</protein>
<reference evidence="1" key="1">
    <citation type="submission" date="2014-11" db="EMBL/GenBank/DDBJ databases">
        <authorList>
            <person name="Amaro Gonzalez C."/>
        </authorList>
    </citation>
    <scope>NUCLEOTIDE SEQUENCE</scope>
</reference>
<sequence>MFFQFPPSLSPSLLSLSLSLTHTHPHAHISLFSTTLPLSVSQL</sequence>
<reference evidence="1" key="2">
    <citation type="journal article" date="2015" name="Fish Shellfish Immunol.">
        <title>Early steps in the European eel (Anguilla anguilla)-Vibrio vulnificus interaction in the gills: Role of the RtxA13 toxin.</title>
        <authorList>
            <person name="Callol A."/>
            <person name="Pajuelo D."/>
            <person name="Ebbesson L."/>
            <person name="Teles M."/>
            <person name="MacKenzie S."/>
            <person name="Amaro C."/>
        </authorList>
    </citation>
    <scope>NUCLEOTIDE SEQUENCE</scope>
</reference>